<dbReference type="PANTHER" id="PTHR12677:SF59">
    <property type="entry name" value="GOLGI APPARATUS MEMBRANE PROTEIN TVP38-RELATED"/>
    <property type="match status" value="1"/>
</dbReference>
<evidence type="ECO:0000256" key="5">
    <source>
        <dbReference type="ARBA" id="ARBA00023136"/>
    </source>
</evidence>
<dbReference type="PANTHER" id="PTHR12677">
    <property type="entry name" value="GOLGI APPARATUS MEMBRANE PROTEIN TVP38-RELATED"/>
    <property type="match status" value="1"/>
</dbReference>
<dbReference type="InterPro" id="IPR032816">
    <property type="entry name" value="VTT_dom"/>
</dbReference>
<dbReference type="Proteomes" id="UP000198902">
    <property type="component" value="Unassembled WGS sequence"/>
</dbReference>
<evidence type="ECO:0000256" key="4">
    <source>
        <dbReference type="ARBA" id="ARBA00022989"/>
    </source>
</evidence>
<keyword evidence="2" id="KW-1003">Cell membrane</keyword>
<dbReference type="EMBL" id="CSTE01000001">
    <property type="protein sequence ID" value="CQR48840.1"/>
    <property type="molecule type" value="Genomic_DNA"/>
</dbReference>
<organism evidence="8 9">
    <name type="scientific">Haloferax massiliensis</name>
    <dbReference type="NCBI Taxonomy" id="1476858"/>
    <lineage>
        <taxon>Archaea</taxon>
        <taxon>Methanobacteriati</taxon>
        <taxon>Methanobacteriota</taxon>
        <taxon>Stenosarchaea group</taxon>
        <taxon>Halobacteria</taxon>
        <taxon>Halobacteriales</taxon>
        <taxon>Haloferacaceae</taxon>
        <taxon>Haloferax</taxon>
    </lineage>
</organism>
<dbReference type="InterPro" id="IPR015414">
    <property type="entry name" value="TMEM64"/>
</dbReference>
<proteinExistence type="predicted"/>
<accession>A0A0D6JML5</accession>
<feature type="transmembrane region" description="Helical" evidence="6">
    <location>
        <begin position="195"/>
        <end position="216"/>
    </location>
</feature>
<dbReference type="RefSeq" id="WP_089776852.1">
    <property type="nucleotide sequence ID" value="NZ_CABLRR010000001.1"/>
</dbReference>
<dbReference type="GO" id="GO:0005886">
    <property type="term" value="C:plasma membrane"/>
    <property type="evidence" value="ECO:0007669"/>
    <property type="project" value="UniProtKB-SubCell"/>
</dbReference>
<dbReference type="AlphaFoldDB" id="A0A0D6JML5"/>
<keyword evidence="3 6" id="KW-0812">Transmembrane</keyword>
<gene>
    <name evidence="8" type="primary">ydjZ_1</name>
    <name evidence="8" type="ORF">BN996_00289</name>
</gene>
<evidence type="ECO:0000313" key="8">
    <source>
        <dbReference type="EMBL" id="CQR48840.1"/>
    </source>
</evidence>
<evidence type="ECO:0000256" key="1">
    <source>
        <dbReference type="ARBA" id="ARBA00004651"/>
    </source>
</evidence>
<evidence type="ECO:0000256" key="2">
    <source>
        <dbReference type="ARBA" id="ARBA00022475"/>
    </source>
</evidence>
<name>A0A0D6JML5_9EURY</name>
<feature type="transmembrane region" description="Helical" evidence="6">
    <location>
        <begin position="86"/>
        <end position="111"/>
    </location>
</feature>
<dbReference type="Pfam" id="PF09335">
    <property type="entry name" value="VTT_dom"/>
    <property type="match status" value="1"/>
</dbReference>
<evidence type="ECO:0000256" key="3">
    <source>
        <dbReference type="ARBA" id="ARBA00022692"/>
    </source>
</evidence>
<keyword evidence="9" id="KW-1185">Reference proteome</keyword>
<evidence type="ECO:0000259" key="7">
    <source>
        <dbReference type="Pfam" id="PF09335"/>
    </source>
</evidence>
<keyword evidence="5 6" id="KW-0472">Membrane</keyword>
<reference evidence="9" key="1">
    <citation type="submission" date="2015-03" db="EMBL/GenBank/DDBJ databases">
        <authorList>
            <person name="Urmite Genomes"/>
        </authorList>
    </citation>
    <scope>NUCLEOTIDE SEQUENCE [LARGE SCALE GENOMIC DNA]</scope>
    <source>
        <strain evidence="9">Arc-Hr</strain>
    </source>
</reference>
<evidence type="ECO:0000256" key="6">
    <source>
        <dbReference type="SAM" id="Phobius"/>
    </source>
</evidence>
<feature type="transmembrane region" description="Helical" evidence="6">
    <location>
        <begin position="171"/>
        <end position="189"/>
    </location>
</feature>
<dbReference type="OrthoDB" id="235837at2157"/>
<feature type="domain" description="VTT" evidence="7">
    <location>
        <begin position="74"/>
        <end position="191"/>
    </location>
</feature>
<comment type="subcellular location">
    <subcellularLocation>
        <location evidence="1">Cell membrane</location>
        <topology evidence="1">Multi-pass membrane protein</topology>
    </subcellularLocation>
</comment>
<feature type="transmembrane region" description="Helical" evidence="6">
    <location>
        <begin position="15"/>
        <end position="37"/>
    </location>
</feature>
<protein>
    <submittedName>
        <fullName evidence="8">TVP38/TMEM64 family inner membrane protein YdjZ</fullName>
    </submittedName>
</protein>
<feature type="transmembrane region" description="Helical" evidence="6">
    <location>
        <begin position="49"/>
        <end position="74"/>
    </location>
</feature>
<keyword evidence="4 6" id="KW-1133">Transmembrane helix</keyword>
<evidence type="ECO:0000313" key="9">
    <source>
        <dbReference type="Proteomes" id="UP000198902"/>
    </source>
</evidence>
<sequence length="227" mass="23118">MTGRLFDSTDARNAALVRLGVVAVAFAAVAVVVAAFAPRLADPAWVRSAVESTGAFAPLVFVGIQALQVILAPIPGQALAAVGGYLFGTVAGTAYSMVGVVAGSAIVFLLARRFGRPAVERLVADDALARFDGVADRRGVAGLFVLFLLPAFPDDALCALAGLSPLRLRTLVVLVAVGRLPTFALAAAAGRNAGAANYGTVALLVGVGVVASVVVYRYRDELAARVG</sequence>